<dbReference type="RefSeq" id="WP_190348986.1">
    <property type="nucleotide sequence ID" value="NZ_JACJPY010000001.1"/>
</dbReference>
<reference evidence="1" key="1">
    <citation type="journal article" date="2015" name="ISME J.">
        <title>Draft Genome Sequence of Streptomyces incarnatus NRRL8089, which Produces the Nucleoside Antibiotic Sinefungin.</title>
        <authorList>
            <person name="Oshima K."/>
            <person name="Hattori M."/>
            <person name="Shimizu H."/>
            <person name="Fukuda K."/>
            <person name="Nemoto M."/>
            <person name="Inagaki K."/>
            <person name="Tamura T."/>
        </authorList>
    </citation>
    <scope>NUCLEOTIDE SEQUENCE</scope>
    <source>
        <strain evidence="1">FACHB-1277</strain>
    </source>
</reference>
<proteinExistence type="predicted"/>
<keyword evidence="2" id="KW-1185">Reference proteome</keyword>
<reference evidence="1" key="2">
    <citation type="submission" date="2020-08" db="EMBL/GenBank/DDBJ databases">
        <authorList>
            <person name="Chen M."/>
            <person name="Teng W."/>
            <person name="Zhao L."/>
            <person name="Hu C."/>
            <person name="Zhou Y."/>
            <person name="Han B."/>
            <person name="Song L."/>
            <person name="Shu W."/>
        </authorList>
    </citation>
    <scope>NUCLEOTIDE SEQUENCE</scope>
    <source>
        <strain evidence="1">FACHB-1277</strain>
    </source>
</reference>
<sequence>MTTSLISPITTLPKNLPLDGAIAITLQDGVMIFRASQNIQKRIENLLDKREETPLTETEEQELDDFAAIDDYLSFVNRMIRNNFLLESITKTQPEIQHGA</sequence>
<protein>
    <submittedName>
        <fullName evidence="1">Uncharacterized protein</fullName>
    </submittedName>
</protein>
<dbReference type="Proteomes" id="UP000631421">
    <property type="component" value="Unassembled WGS sequence"/>
</dbReference>
<evidence type="ECO:0000313" key="2">
    <source>
        <dbReference type="Proteomes" id="UP000631421"/>
    </source>
</evidence>
<accession>A0A926UP64</accession>
<dbReference type="AlphaFoldDB" id="A0A926UP64"/>
<name>A0A926UP64_9CYAN</name>
<evidence type="ECO:0000313" key="1">
    <source>
        <dbReference type="EMBL" id="MBD2148650.1"/>
    </source>
</evidence>
<dbReference type="EMBL" id="JACJPY010000001">
    <property type="protein sequence ID" value="MBD2148650.1"/>
    <property type="molecule type" value="Genomic_DNA"/>
</dbReference>
<organism evidence="1 2">
    <name type="scientific">Pseudanabaena cinerea FACHB-1277</name>
    <dbReference type="NCBI Taxonomy" id="2949581"/>
    <lineage>
        <taxon>Bacteria</taxon>
        <taxon>Bacillati</taxon>
        <taxon>Cyanobacteriota</taxon>
        <taxon>Cyanophyceae</taxon>
        <taxon>Pseudanabaenales</taxon>
        <taxon>Pseudanabaenaceae</taxon>
        <taxon>Pseudanabaena</taxon>
        <taxon>Pseudanabaena cinerea</taxon>
    </lineage>
</organism>
<comment type="caution">
    <text evidence="1">The sequence shown here is derived from an EMBL/GenBank/DDBJ whole genome shotgun (WGS) entry which is preliminary data.</text>
</comment>
<gene>
    <name evidence="1" type="ORF">H6F44_00680</name>
</gene>